<organism evidence="1 2">
    <name type="scientific">Lysobacter arenosi</name>
    <dbReference type="NCBI Taxonomy" id="2795387"/>
    <lineage>
        <taxon>Bacteria</taxon>
        <taxon>Pseudomonadati</taxon>
        <taxon>Pseudomonadota</taxon>
        <taxon>Gammaproteobacteria</taxon>
        <taxon>Lysobacterales</taxon>
        <taxon>Lysobacteraceae</taxon>
        <taxon>Lysobacter</taxon>
    </lineage>
</organism>
<sequence length="120" mass="13172">MYPNESELVSDLDRHDDLVRLCASGDLPFWDFCASYDNFYWRYSLDGDGADAKDLTVLGRLADRIAPHQHLADTVLASVCSDSHPEKGSYGRPGRFGPEEAMVRLRAIADGLPGGAVLQS</sequence>
<accession>A0ABX7RER1</accession>
<keyword evidence="2" id="KW-1185">Reference proteome</keyword>
<protein>
    <submittedName>
        <fullName evidence="1">Uncharacterized protein</fullName>
    </submittedName>
</protein>
<name>A0ABX7RER1_9GAMM</name>
<evidence type="ECO:0000313" key="1">
    <source>
        <dbReference type="EMBL" id="QSX75901.1"/>
    </source>
</evidence>
<dbReference type="EMBL" id="CP071517">
    <property type="protein sequence ID" value="QSX75901.1"/>
    <property type="molecule type" value="Genomic_DNA"/>
</dbReference>
<proteinExistence type="predicted"/>
<evidence type="ECO:0000313" key="2">
    <source>
        <dbReference type="Proteomes" id="UP000663400"/>
    </source>
</evidence>
<reference evidence="1 2" key="1">
    <citation type="submission" date="2021-02" db="EMBL/GenBank/DDBJ databases">
        <title>Lysobacter arenosi sp. nov., isolated from soil of gangwondo yeongwol, south Korea.</title>
        <authorList>
            <person name="Kim K.R."/>
            <person name="Kim K.H."/>
            <person name="Jeon C.O."/>
        </authorList>
    </citation>
    <scope>NUCLEOTIDE SEQUENCE [LARGE SCALE GENOMIC DNA]</scope>
    <source>
        <strain evidence="1 2">R7</strain>
    </source>
</reference>
<gene>
    <name evidence="1" type="ORF">HIV01_005165</name>
</gene>
<dbReference type="Proteomes" id="UP000663400">
    <property type="component" value="Chromosome"/>
</dbReference>
<dbReference type="RefSeq" id="WP_207527098.1">
    <property type="nucleotide sequence ID" value="NZ_CP071517.1"/>
</dbReference>